<dbReference type="STRING" id="765257.A0A0C9YY84"/>
<organism evidence="2 3">
    <name type="scientific">Pisolithus microcarpus 441</name>
    <dbReference type="NCBI Taxonomy" id="765257"/>
    <lineage>
        <taxon>Eukaryota</taxon>
        <taxon>Fungi</taxon>
        <taxon>Dikarya</taxon>
        <taxon>Basidiomycota</taxon>
        <taxon>Agaricomycotina</taxon>
        <taxon>Agaricomycetes</taxon>
        <taxon>Agaricomycetidae</taxon>
        <taxon>Boletales</taxon>
        <taxon>Sclerodermatineae</taxon>
        <taxon>Pisolithaceae</taxon>
        <taxon>Pisolithus</taxon>
    </lineage>
</organism>
<dbReference type="OrthoDB" id="2654015at2759"/>
<reference evidence="3" key="2">
    <citation type="submission" date="2015-01" db="EMBL/GenBank/DDBJ databases">
        <title>Evolutionary Origins and Diversification of the Mycorrhizal Mutualists.</title>
        <authorList>
            <consortium name="DOE Joint Genome Institute"/>
            <consortium name="Mycorrhizal Genomics Consortium"/>
            <person name="Kohler A."/>
            <person name="Kuo A."/>
            <person name="Nagy L.G."/>
            <person name="Floudas D."/>
            <person name="Copeland A."/>
            <person name="Barry K.W."/>
            <person name="Cichocki N."/>
            <person name="Veneault-Fourrey C."/>
            <person name="LaButti K."/>
            <person name="Lindquist E.A."/>
            <person name="Lipzen A."/>
            <person name="Lundell T."/>
            <person name="Morin E."/>
            <person name="Murat C."/>
            <person name="Riley R."/>
            <person name="Ohm R."/>
            <person name="Sun H."/>
            <person name="Tunlid A."/>
            <person name="Henrissat B."/>
            <person name="Grigoriev I.V."/>
            <person name="Hibbett D.S."/>
            <person name="Martin F."/>
        </authorList>
    </citation>
    <scope>NUCLEOTIDE SEQUENCE [LARGE SCALE GENOMIC DNA]</scope>
    <source>
        <strain evidence="3">441</strain>
    </source>
</reference>
<protein>
    <submittedName>
        <fullName evidence="2">Unplaced genomic scaffold scaffold_63, whole genome shotgun sequence</fullName>
    </submittedName>
</protein>
<reference evidence="2 3" key="1">
    <citation type="submission" date="2014-04" db="EMBL/GenBank/DDBJ databases">
        <authorList>
            <consortium name="DOE Joint Genome Institute"/>
            <person name="Kuo A."/>
            <person name="Kohler A."/>
            <person name="Costa M.D."/>
            <person name="Nagy L.G."/>
            <person name="Floudas D."/>
            <person name="Copeland A."/>
            <person name="Barry K.W."/>
            <person name="Cichocki N."/>
            <person name="Veneault-Fourrey C."/>
            <person name="LaButti K."/>
            <person name="Lindquist E.A."/>
            <person name="Lipzen A."/>
            <person name="Lundell T."/>
            <person name="Morin E."/>
            <person name="Murat C."/>
            <person name="Sun H."/>
            <person name="Tunlid A."/>
            <person name="Henrissat B."/>
            <person name="Grigoriev I.V."/>
            <person name="Hibbett D.S."/>
            <person name="Martin F."/>
            <person name="Nordberg H.P."/>
            <person name="Cantor M.N."/>
            <person name="Hua S.X."/>
        </authorList>
    </citation>
    <scope>NUCLEOTIDE SEQUENCE [LARGE SCALE GENOMIC DNA]</scope>
    <source>
        <strain evidence="2 3">441</strain>
    </source>
</reference>
<dbReference type="HOGENOM" id="CLU_002498_6_2_1"/>
<evidence type="ECO:0000313" key="3">
    <source>
        <dbReference type="Proteomes" id="UP000054018"/>
    </source>
</evidence>
<accession>A0A0C9YY84</accession>
<evidence type="ECO:0000256" key="1">
    <source>
        <dbReference type="SAM" id="MobiDB-lite"/>
    </source>
</evidence>
<dbReference type="AlphaFoldDB" id="A0A0C9YY84"/>
<name>A0A0C9YY84_9AGAM</name>
<feature type="region of interest" description="Disordered" evidence="1">
    <location>
        <begin position="108"/>
        <end position="130"/>
    </location>
</feature>
<evidence type="ECO:0000313" key="2">
    <source>
        <dbReference type="EMBL" id="KIK21746.1"/>
    </source>
</evidence>
<proteinExistence type="predicted"/>
<sequence>MDRADTFSFVDPTDMLWCCHLIPSFADGKLHPDSVATSSNAHDSEDWKVYYINQFVDCDMMMWYHWGLVVGHIYTHSPGAKPNNEDVGMHNTKVQHNDDLDVAPAVDKHQSVGSGSVPDNHGQHDDPWEHADEEDDFMQDESDSDHISDCSESELDLLRNAMYKSDSDSLHGSVSPNFYKF</sequence>
<gene>
    <name evidence="2" type="ORF">PISMIDRAFT_103519</name>
</gene>
<dbReference type="EMBL" id="KN833747">
    <property type="protein sequence ID" value="KIK21746.1"/>
    <property type="molecule type" value="Genomic_DNA"/>
</dbReference>
<feature type="compositionally biased region" description="Basic and acidic residues" evidence="1">
    <location>
        <begin position="121"/>
        <end position="130"/>
    </location>
</feature>
<keyword evidence="3" id="KW-1185">Reference proteome</keyword>
<dbReference type="Proteomes" id="UP000054018">
    <property type="component" value="Unassembled WGS sequence"/>
</dbReference>